<sequence length="167" mass="18647">MSNKQIEHDLIEAVENDEIVRVKQLLDAGADVTVVNEEEMPLLLIAIKKGASKEMVELLLNAGANIEWKTDEGVSLLDEAVERNRIDLAELFIECGIDPAVTSRKSGMTTLMLAACFDYIDMMEMLLSRGADLYAVDEIGMGATDYARKLGRKRAHKWLEEKMANPF</sequence>
<dbReference type="SUPFAM" id="SSF48403">
    <property type="entry name" value="Ankyrin repeat"/>
    <property type="match status" value="1"/>
</dbReference>
<dbReference type="PROSITE" id="PS50088">
    <property type="entry name" value="ANK_REPEAT"/>
    <property type="match status" value="1"/>
</dbReference>
<dbReference type="Pfam" id="PF12796">
    <property type="entry name" value="Ank_2"/>
    <property type="match status" value="1"/>
</dbReference>
<keyword evidence="1" id="KW-0677">Repeat</keyword>
<name>A0ABM8FN76_9BACT</name>
<organism evidence="5 6">
    <name type="scientific">Hydrogenimonas cancrithermarum</name>
    <dbReference type="NCBI Taxonomy" id="2993563"/>
    <lineage>
        <taxon>Bacteria</taxon>
        <taxon>Pseudomonadati</taxon>
        <taxon>Campylobacterota</taxon>
        <taxon>Epsilonproteobacteria</taxon>
        <taxon>Campylobacterales</taxon>
        <taxon>Hydrogenimonadaceae</taxon>
        <taxon>Hydrogenimonas</taxon>
    </lineage>
</organism>
<dbReference type="PROSITE" id="PS50175">
    <property type="entry name" value="ASP_PROT_RETROV"/>
    <property type="match status" value="1"/>
</dbReference>
<evidence type="ECO:0000313" key="5">
    <source>
        <dbReference type="EMBL" id="BDY13264.1"/>
    </source>
</evidence>
<dbReference type="InterPro" id="IPR002110">
    <property type="entry name" value="Ankyrin_rpt"/>
</dbReference>
<accession>A0ABM8FN76</accession>
<dbReference type="PANTHER" id="PTHR24171">
    <property type="entry name" value="ANKYRIN REPEAT DOMAIN-CONTAINING PROTEIN 39-RELATED"/>
    <property type="match status" value="1"/>
</dbReference>
<evidence type="ECO:0000313" key="6">
    <source>
        <dbReference type="Proteomes" id="UP001321445"/>
    </source>
</evidence>
<evidence type="ECO:0000256" key="1">
    <source>
        <dbReference type="ARBA" id="ARBA00022737"/>
    </source>
</evidence>
<keyword evidence="6" id="KW-1185">Reference proteome</keyword>
<dbReference type="Gene3D" id="1.25.40.20">
    <property type="entry name" value="Ankyrin repeat-containing domain"/>
    <property type="match status" value="1"/>
</dbReference>
<reference evidence="5 6" key="1">
    <citation type="submission" date="2023-03" db="EMBL/GenBank/DDBJ databases">
        <title>Description of Hydrogenimonas sp. ISO32.</title>
        <authorList>
            <person name="Mino S."/>
            <person name="Fukazawa S."/>
            <person name="Sawabe T."/>
        </authorList>
    </citation>
    <scope>NUCLEOTIDE SEQUENCE [LARGE SCALE GENOMIC DNA]</scope>
    <source>
        <strain evidence="5 6">ISO32</strain>
    </source>
</reference>
<dbReference type="EMBL" id="AP027370">
    <property type="protein sequence ID" value="BDY13264.1"/>
    <property type="molecule type" value="Genomic_DNA"/>
</dbReference>
<dbReference type="InterPro" id="IPR001995">
    <property type="entry name" value="Peptidase_A2_cat"/>
</dbReference>
<dbReference type="Pfam" id="PF00023">
    <property type="entry name" value="Ank"/>
    <property type="match status" value="1"/>
</dbReference>
<dbReference type="RefSeq" id="WP_286336223.1">
    <property type="nucleotide sequence ID" value="NZ_AP027370.1"/>
</dbReference>
<dbReference type="PROSITE" id="PS50297">
    <property type="entry name" value="ANK_REP_REGION"/>
    <property type="match status" value="1"/>
</dbReference>
<feature type="domain" description="Peptidase A2" evidence="4">
    <location>
        <begin position="22"/>
        <end position="41"/>
    </location>
</feature>
<proteinExistence type="predicted"/>
<feature type="repeat" description="ANK" evidence="3">
    <location>
        <begin position="106"/>
        <end position="138"/>
    </location>
</feature>
<evidence type="ECO:0000259" key="4">
    <source>
        <dbReference type="PROSITE" id="PS50175"/>
    </source>
</evidence>
<dbReference type="InterPro" id="IPR036770">
    <property type="entry name" value="Ankyrin_rpt-contain_sf"/>
</dbReference>
<gene>
    <name evidence="5" type="ORF">HCR_15760</name>
</gene>
<dbReference type="Proteomes" id="UP001321445">
    <property type="component" value="Chromosome"/>
</dbReference>
<dbReference type="SMART" id="SM00248">
    <property type="entry name" value="ANK"/>
    <property type="match status" value="4"/>
</dbReference>
<protein>
    <recommendedName>
        <fullName evidence="4">Peptidase A2 domain-containing protein</fullName>
    </recommendedName>
</protein>
<evidence type="ECO:0000256" key="2">
    <source>
        <dbReference type="ARBA" id="ARBA00023043"/>
    </source>
</evidence>
<evidence type="ECO:0000256" key="3">
    <source>
        <dbReference type="PROSITE-ProRule" id="PRU00023"/>
    </source>
</evidence>
<keyword evidence="2 3" id="KW-0040">ANK repeat</keyword>